<sequence length="149" mass="16754">MEHSIKINLVAWLGRQFLFIAKNRRGHLGLGSIITFIVIKFGVLDMKNTNMHIACEMEPLDFDCLHRMGVVSKDKKGHYHIALPGPGLVPRITHSKCSRPTAIGFDEEADPSNTSVSLAQLKEQWDLMEKNLMAYFAYVGFSPPYPPPT</sequence>
<evidence type="ECO:0000313" key="3">
    <source>
        <dbReference type="Proteomes" id="UP001314170"/>
    </source>
</evidence>
<organism evidence="2 3">
    <name type="scientific">Dovyalis caffra</name>
    <dbReference type="NCBI Taxonomy" id="77055"/>
    <lineage>
        <taxon>Eukaryota</taxon>
        <taxon>Viridiplantae</taxon>
        <taxon>Streptophyta</taxon>
        <taxon>Embryophyta</taxon>
        <taxon>Tracheophyta</taxon>
        <taxon>Spermatophyta</taxon>
        <taxon>Magnoliopsida</taxon>
        <taxon>eudicotyledons</taxon>
        <taxon>Gunneridae</taxon>
        <taxon>Pentapetalae</taxon>
        <taxon>rosids</taxon>
        <taxon>fabids</taxon>
        <taxon>Malpighiales</taxon>
        <taxon>Salicaceae</taxon>
        <taxon>Flacourtieae</taxon>
        <taxon>Dovyalis</taxon>
    </lineage>
</organism>
<keyword evidence="1" id="KW-1133">Transmembrane helix</keyword>
<dbReference type="Proteomes" id="UP001314170">
    <property type="component" value="Unassembled WGS sequence"/>
</dbReference>
<gene>
    <name evidence="2" type="ORF">DCAF_LOCUS25571</name>
</gene>
<keyword evidence="3" id="KW-1185">Reference proteome</keyword>
<evidence type="ECO:0000256" key="1">
    <source>
        <dbReference type="SAM" id="Phobius"/>
    </source>
</evidence>
<dbReference type="AlphaFoldDB" id="A0AAV1SR44"/>
<keyword evidence="1" id="KW-0472">Membrane</keyword>
<reference evidence="2 3" key="1">
    <citation type="submission" date="2024-01" db="EMBL/GenBank/DDBJ databases">
        <authorList>
            <person name="Waweru B."/>
        </authorList>
    </citation>
    <scope>NUCLEOTIDE SEQUENCE [LARGE SCALE GENOMIC DNA]</scope>
</reference>
<name>A0AAV1SR44_9ROSI</name>
<feature type="transmembrane region" description="Helical" evidence="1">
    <location>
        <begin position="26"/>
        <end position="43"/>
    </location>
</feature>
<dbReference type="EMBL" id="CAWUPB010001195">
    <property type="protein sequence ID" value="CAK7355250.1"/>
    <property type="molecule type" value="Genomic_DNA"/>
</dbReference>
<comment type="caution">
    <text evidence="2">The sequence shown here is derived from an EMBL/GenBank/DDBJ whole genome shotgun (WGS) entry which is preliminary data.</text>
</comment>
<proteinExistence type="predicted"/>
<keyword evidence="1" id="KW-0812">Transmembrane</keyword>
<evidence type="ECO:0000313" key="2">
    <source>
        <dbReference type="EMBL" id="CAK7355250.1"/>
    </source>
</evidence>
<accession>A0AAV1SR44</accession>
<protein>
    <submittedName>
        <fullName evidence="2">Uncharacterized protein</fullName>
    </submittedName>
</protein>